<feature type="compositionally biased region" description="Low complexity" evidence="1">
    <location>
        <begin position="326"/>
        <end position="340"/>
    </location>
</feature>
<feature type="transmembrane region" description="Helical" evidence="2">
    <location>
        <begin position="246"/>
        <end position="265"/>
    </location>
</feature>
<dbReference type="AlphaFoldDB" id="A0A1Y1XPD3"/>
<keyword evidence="2" id="KW-0472">Membrane</keyword>
<dbReference type="EMBL" id="MCFG01000007">
    <property type="protein sequence ID" value="ORX87597.1"/>
    <property type="molecule type" value="Genomic_DNA"/>
</dbReference>
<evidence type="ECO:0000313" key="4">
    <source>
        <dbReference type="Proteomes" id="UP000193944"/>
    </source>
</evidence>
<feature type="transmembrane region" description="Helical" evidence="2">
    <location>
        <begin position="188"/>
        <end position="208"/>
    </location>
</feature>
<feature type="compositionally biased region" description="Acidic residues" evidence="1">
    <location>
        <begin position="361"/>
        <end position="377"/>
    </location>
</feature>
<comment type="caution">
    <text evidence="3">The sequence shown here is derived from an EMBL/GenBank/DDBJ whole genome shotgun (WGS) entry which is preliminary data.</text>
</comment>
<organism evidence="3 4">
    <name type="scientific">Anaeromyces robustus</name>
    <dbReference type="NCBI Taxonomy" id="1754192"/>
    <lineage>
        <taxon>Eukaryota</taxon>
        <taxon>Fungi</taxon>
        <taxon>Fungi incertae sedis</taxon>
        <taxon>Chytridiomycota</taxon>
        <taxon>Chytridiomycota incertae sedis</taxon>
        <taxon>Neocallimastigomycetes</taxon>
        <taxon>Neocallimastigales</taxon>
        <taxon>Neocallimastigaceae</taxon>
        <taxon>Anaeromyces</taxon>
    </lineage>
</organism>
<accession>A0A1Y1XPD3</accession>
<feature type="compositionally biased region" description="Polar residues" evidence="1">
    <location>
        <begin position="388"/>
        <end position="401"/>
    </location>
</feature>
<sequence>MFTVSFKTIINPVIHCILLFIQDFQFLYFICFDENVISLNKKIRFIINMMGLDLDFSIFRLVSFTLNFIFLACIAIMIIHIAFINPTKYTENTIIKISRIIIILYNTAVFPIFTHSIFKGLIPKNGKLASFTEIDFLGSQHRPLFFISAITLIFYLVFQIVIFPFVYVSPTAFNKKNSLCQKFSYFNIKYNSLFCILSLLFHVFNAYFQKGSEIIVLILSIFMIISVKDIFIIQPYYNVIINQFKGGMMTMTIGMAIVNLFAYLFGKGKFIFNILLIVVGIIFFVGGVLSCRIIYMKNTKEIYRRFKEKINIDNEIYNYQHNIQNSESGSSDSKSTSSVSDENQNEIKEDQSNSNSNNSEDNNEEEDNEMNEEDDVSNVELNDRLSERISSFNEIDNINNR</sequence>
<gene>
    <name evidence="3" type="ORF">BCR32DRAFT_147197</name>
</gene>
<evidence type="ECO:0008006" key="5">
    <source>
        <dbReference type="Google" id="ProtNLM"/>
    </source>
</evidence>
<feature type="transmembrane region" description="Helical" evidence="2">
    <location>
        <begin position="214"/>
        <end position="234"/>
    </location>
</feature>
<reference evidence="3 4" key="1">
    <citation type="submission" date="2016-08" db="EMBL/GenBank/DDBJ databases">
        <title>A Parts List for Fungal Cellulosomes Revealed by Comparative Genomics.</title>
        <authorList>
            <consortium name="DOE Joint Genome Institute"/>
            <person name="Haitjema C.H."/>
            <person name="Gilmore S.P."/>
            <person name="Henske J.K."/>
            <person name="Solomon K.V."/>
            <person name="De Groot R."/>
            <person name="Kuo A."/>
            <person name="Mondo S.J."/>
            <person name="Salamov A.A."/>
            <person name="Labutti K."/>
            <person name="Zhao Z."/>
            <person name="Chiniquy J."/>
            <person name="Barry K."/>
            <person name="Brewer H.M."/>
            <person name="Purvine S.O."/>
            <person name="Wright A.T."/>
            <person name="Boxma B."/>
            <person name="Van Alen T."/>
            <person name="Hackstein J.H."/>
            <person name="Baker S.E."/>
            <person name="Grigoriev I.V."/>
            <person name="O'Malley M.A."/>
        </authorList>
    </citation>
    <scope>NUCLEOTIDE SEQUENCE [LARGE SCALE GENOMIC DNA]</scope>
    <source>
        <strain evidence="3 4">S4</strain>
    </source>
</reference>
<evidence type="ECO:0000313" key="3">
    <source>
        <dbReference type="EMBL" id="ORX87597.1"/>
    </source>
</evidence>
<feature type="transmembrane region" description="Helical" evidence="2">
    <location>
        <begin position="68"/>
        <end position="85"/>
    </location>
</feature>
<name>A0A1Y1XPD3_9FUNG</name>
<dbReference type="STRING" id="1754192.A0A1Y1XPD3"/>
<evidence type="ECO:0000256" key="2">
    <source>
        <dbReference type="SAM" id="Phobius"/>
    </source>
</evidence>
<reference evidence="3 4" key="2">
    <citation type="submission" date="2016-08" db="EMBL/GenBank/DDBJ databases">
        <title>Pervasive Adenine N6-methylation of Active Genes in Fungi.</title>
        <authorList>
            <consortium name="DOE Joint Genome Institute"/>
            <person name="Mondo S.J."/>
            <person name="Dannebaum R.O."/>
            <person name="Kuo R.C."/>
            <person name="Labutti K."/>
            <person name="Haridas S."/>
            <person name="Kuo A."/>
            <person name="Salamov A."/>
            <person name="Ahrendt S.R."/>
            <person name="Lipzen A."/>
            <person name="Sullivan W."/>
            <person name="Andreopoulos W.B."/>
            <person name="Clum A."/>
            <person name="Lindquist E."/>
            <person name="Daum C."/>
            <person name="Ramamoorthy G.K."/>
            <person name="Gryganskyi A."/>
            <person name="Culley D."/>
            <person name="Magnuson J.K."/>
            <person name="James T.Y."/>
            <person name="O'Malley M.A."/>
            <person name="Stajich J.E."/>
            <person name="Spatafora J.W."/>
            <person name="Visel A."/>
            <person name="Grigoriev I.V."/>
        </authorList>
    </citation>
    <scope>NUCLEOTIDE SEQUENCE [LARGE SCALE GENOMIC DNA]</scope>
    <source>
        <strain evidence="3 4">S4</strain>
    </source>
</reference>
<proteinExistence type="predicted"/>
<feature type="transmembrane region" description="Helical" evidence="2">
    <location>
        <begin position="271"/>
        <end position="295"/>
    </location>
</feature>
<feature type="region of interest" description="Disordered" evidence="1">
    <location>
        <begin position="323"/>
        <end position="401"/>
    </location>
</feature>
<feature type="transmembrane region" description="Helical" evidence="2">
    <location>
        <begin position="97"/>
        <end position="118"/>
    </location>
</feature>
<dbReference type="Proteomes" id="UP000193944">
    <property type="component" value="Unassembled WGS sequence"/>
</dbReference>
<feature type="transmembrane region" description="Helical" evidence="2">
    <location>
        <begin position="144"/>
        <end position="167"/>
    </location>
</feature>
<feature type="transmembrane region" description="Helical" evidence="2">
    <location>
        <begin position="12"/>
        <end position="31"/>
    </location>
</feature>
<protein>
    <recommendedName>
        <fullName evidence="5">TRP C-terminal domain-containing protein</fullName>
    </recommendedName>
</protein>
<keyword evidence="2" id="KW-0812">Transmembrane</keyword>
<keyword evidence="2" id="KW-1133">Transmembrane helix</keyword>
<evidence type="ECO:0000256" key="1">
    <source>
        <dbReference type="SAM" id="MobiDB-lite"/>
    </source>
</evidence>
<keyword evidence="4" id="KW-1185">Reference proteome</keyword>